<feature type="domain" description="DUF6973" evidence="1">
    <location>
        <begin position="17"/>
        <end position="104"/>
    </location>
</feature>
<evidence type="ECO:0000313" key="3">
    <source>
        <dbReference type="Proteomes" id="UP001265259"/>
    </source>
</evidence>
<comment type="caution">
    <text evidence="2">The sequence shown here is derived from an EMBL/GenBank/DDBJ whole genome shotgun (WGS) entry which is preliminary data.</text>
</comment>
<dbReference type="InterPro" id="IPR054246">
    <property type="entry name" value="DUF6973"/>
</dbReference>
<gene>
    <name evidence="2" type="ORF">RM543_14795</name>
</gene>
<sequence>MGLYEQWSDLTVAEKAFLAMNPHLAPTIYRSKDIAYNETTARFGYNGRNDNSDAFRHCFWSAYLAREMGYLRAWQYTSAHEYGSPHPSESRMDLHNNSIGLTIGGGDLRNILPDWTGFPDSNSQLSNACYSALNAGKLQTAP</sequence>
<proteinExistence type="predicted"/>
<reference evidence="2 3" key="1">
    <citation type="submission" date="2023-09" db="EMBL/GenBank/DDBJ databases">
        <authorList>
            <person name="Rey-Velasco X."/>
        </authorList>
    </citation>
    <scope>NUCLEOTIDE SEQUENCE [LARGE SCALE GENOMIC DNA]</scope>
    <source>
        <strain evidence="2 3">F158</strain>
    </source>
</reference>
<keyword evidence="3" id="KW-1185">Reference proteome</keyword>
<evidence type="ECO:0000259" key="1">
    <source>
        <dbReference type="Pfam" id="PF22322"/>
    </source>
</evidence>
<name>A0ABU3DJR3_9RHOB</name>
<organism evidence="2 3">
    <name type="scientific">Tropicimonas omnivorans</name>
    <dbReference type="NCBI Taxonomy" id="3075590"/>
    <lineage>
        <taxon>Bacteria</taxon>
        <taxon>Pseudomonadati</taxon>
        <taxon>Pseudomonadota</taxon>
        <taxon>Alphaproteobacteria</taxon>
        <taxon>Rhodobacterales</taxon>
        <taxon>Roseobacteraceae</taxon>
        <taxon>Tropicimonas</taxon>
    </lineage>
</organism>
<dbReference type="Proteomes" id="UP001265259">
    <property type="component" value="Unassembled WGS sequence"/>
</dbReference>
<dbReference type="RefSeq" id="WP_311692967.1">
    <property type="nucleotide sequence ID" value="NZ_JAVRHL010000003.1"/>
</dbReference>
<accession>A0ABU3DJR3</accession>
<dbReference type="Pfam" id="PF22322">
    <property type="entry name" value="DUF6973"/>
    <property type="match status" value="1"/>
</dbReference>
<protein>
    <recommendedName>
        <fullName evidence="1">DUF6973 domain-containing protein</fullName>
    </recommendedName>
</protein>
<evidence type="ECO:0000313" key="2">
    <source>
        <dbReference type="EMBL" id="MDT0683956.1"/>
    </source>
</evidence>
<dbReference type="EMBL" id="JAVRHL010000003">
    <property type="protein sequence ID" value="MDT0683956.1"/>
    <property type="molecule type" value="Genomic_DNA"/>
</dbReference>